<dbReference type="SUPFAM" id="SSF51246">
    <property type="entry name" value="Rudiment single hybrid motif"/>
    <property type="match status" value="1"/>
</dbReference>
<gene>
    <name evidence="6 7" type="primary">purK</name>
    <name evidence="9" type="ordered locus">Fnod_1092</name>
</gene>
<dbReference type="eggNOG" id="COG0026">
    <property type="taxonomic scope" value="Bacteria"/>
</dbReference>
<dbReference type="EC" id="6.3.4.18" evidence="6 7"/>
<dbReference type="HAMAP" id="MF_01928">
    <property type="entry name" value="PurK"/>
    <property type="match status" value="1"/>
</dbReference>
<dbReference type="Gene3D" id="3.30.470.20">
    <property type="entry name" value="ATP-grasp fold, B domain"/>
    <property type="match status" value="1"/>
</dbReference>
<comment type="subunit">
    <text evidence="6 7">Homodimer.</text>
</comment>
<protein>
    <recommendedName>
        <fullName evidence="6 7">N5-carboxyaminoimidazole ribonucleotide synthase</fullName>
        <shortName evidence="6 7">N5-CAIR synthase</shortName>
        <ecNumber evidence="6 7">6.3.4.18</ecNumber>
    </recommendedName>
    <alternativeName>
        <fullName evidence="6 7">5-(carboxyamino)imidazole ribonucleotide synthetase</fullName>
    </alternativeName>
</protein>
<dbReference type="Proteomes" id="UP000002415">
    <property type="component" value="Chromosome"/>
</dbReference>
<dbReference type="Pfam" id="PF17769">
    <property type="entry name" value="PurK_C"/>
    <property type="match status" value="1"/>
</dbReference>
<dbReference type="InterPro" id="IPR040686">
    <property type="entry name" value="PurK_C"/>
</dbReference>
<comment type="similarity">
    <text evidence="6 7">Belongs to the PurK/PurT family.</text>
</comment>
<evidence type="ECO:0000256" key="2">
    <source>
        <dbReference type="ARBA" id="ARBA00022755"/>
    </source>
</evidence>
<evidence type="ECO:0000256" key="5">
    <source>
        <dbReference type="ARBA" id="ARBA00023239"/>
    </source>
</evidence>
<comment type="catalytic activity">
    <reaction evidence="6 7">
        <text>5-amino-1-(5-phospho-beta-D-ribosyl)imidazole + hydrogencarbonate + ATP = 5-carboxyamino-1-(5-phospho-D-ribosyl)imidazole + ADP + phosphate + 2 H(+)</text>
        <dbReference type="Rhea" id="RHEA:19317"/>
        <dbReference type="ChEBI" id="CHEBI:15378"/>
        <dbReference type="ChEBI" id="CHEBI:17544"/>
        <dbReference type="ChEBI" id="CHEBI:30616"/>
        <dbReference type="ChEBI" id="CHEBI:43474"/>
        <dbReference type="ChEBI" id="CHEBI:58730"/>
        <dbReference type="ChEBI" id="CHEBI:137981"/>
        <dbReference type="ChEBI" id="CHEBI:456216"/>
        <dbReference type="EC" id="6.3.4.18"/>
    </reaction>
</comment>
<comment type="function">
    <text evidence="7">Catalyzes the ATP-dependent conversion of 5-aminoimidazole ribonucleotide (AIR) and HCO(3)- to N5-carboxyaminoimidazole ribonucleotide (N5-CAIR).</text>
</comment>
<dbReference type="InterPro" id="IPR016185">
    <property type="entry name" value="PreATP-grasp_dom_sf"/>
</dbReference>
<evidence type="ECO:0000259" key="8">
    <source>
        <dbReference type="PROSITE" id="PS50975"/>
    </source>
</evidence>
<dbReference type="GO" id="GO:0005829">
    <property type="term" value="C:cytosol"/>
    <property type="evidence" value="ECO:0007669"/>
    <property type="project" value="TreeGrafter"/>
</dbReference>
<dbReference type="PANTHER" id="PTHR11609:SF5">
    <property type="entry name" value="PHOSPHORIBOSYLAMINOIMIDAZOLE CARBOXYLASE"/>
    <property type="match status" value="1"/>
</dbReference>
<keyword evidence="1 6" id="KW-0547">Nucleotide-binding</keyword>
<name>A7HM07_FERNB</name>
<keyword evidence="4 6" id="KW-0067">ATP-binding</keyword>
<feature type="binding site" evidence="6">
    <location>
        <position position="196"/>
    </location>
    <ligand>
        <name>ATP</name>
        <dbReference type="ChEBI" id="CHEBI:30616"/>
    </ligand>
</feature>
<reference evidence="9 10" key="2">
    <citation type="journal article" date="2009" name="Proc. Natl. Acad. Sci. U.S.A.">
        <title>On the chimeric nature, thermophilic origin, and phylogenetic placement of the Thermotogales.</title>
        <authorList>
            <person name="Zhaxybayeva O."/>
            <person name="Swithers K.S."/>
            <person name="Lapierre P."/>
            <person name="Fournier G.P."/>
            <person name="Bickhart D.M."/>
            <person name="DeBoy R.T."/>
            <person name="Nelson K.E."/>
            <person name="Nesbo C.L."/>
            <person name="Doolittle W.F."/>
            <person name="Gogarten J.P."/>
            <person name="Noll K.M."/>
        </authorList>
    </citation>
    <scope>NUCLEOTIDE SEQUENCE [LARGE SCALE GENOMIC DNA]</scope>
    <source>
        <strain evidence="10">ATCC 35602 / DSM 5306 / Rt17-B1</strain>
    </source>
</reference>
<dbReference type="UniPathway" id="UPA00074">
    <property type="reaction ID" value="UER00942"/>
</dbReference>
<dbReference type="GO" id="GO:0034028">
    <property type="term" value="F:5-(carboxyamino)imidazole ribonucleotide synthase activity"/>
    <property type="evidence" value="ECO:0007669"/>
    <property type="project" value="UniProtKB-UniRule"/>
</dbReference>
<dbReference type="InterPro" id="IPR011054">
    <property type="entry name" value="Rudment_hybrid_motif"/>
</dbReference>
<reference evidence="9 10" key="1">
    <citation type="submission" date="2007-07" db="EMBL/GenBank/DDBJ databases">
        <title>Complete sequence of Fervidobacterium nodosum Rt17-B1.</title>
        <authorList>
            <consortium name="US DOE Joint Genome Institute"/>
            <person name="Copeland A."/>
            <person name="Lucas S."/>
            <person name="Lapidus A."/>
            <person name="Barry K."/>
            <person name="Glavina del Rio T."/>
            <person name="Dalin E."/>
            <person name="Tice H."/>
            <person name="Pitluck S."/>
            <person name="Saunders E."/>
            <person name="Brettin T."/>
            <person name="Bruce D."/>
            <person name="Detter J.C."/>
            <person name="Han C."/>
            <person name="Schmutz J."/>
            <person name="Larimer F."/>
            <person name="Land M."/>
            <person name="Hauser L."/>
            <person name="Kyrpides N."/>
            <person name="Mikhailova N."/>
            <person name="Nelson K."/>
            <person name="Gogarten J.P."/>
            <person name="Noll K."/>
            <person name="Richardson P."/>
        </authorList>
    </citation>
    <scope>NUCLEOTIDE SEQUENCE [LARGE SCALE GENOMIC DNA]</scope>
    <source>
        <strain evidence="10">ATCC 35602 / DSM 5306 / Rt17-B1</strain>
    </source>
</reference>
<dbReference type="Pfam" id="PF22660">
    <property type="entry name" value="RS_preATP-grasp-like"/>
    <property type="match status" value="1"/>
</dbReference>
<dbReference type="PANTHER" id="PTHR11609">
    <property type="entry name" value="PURINE BIOSYNTHESIS PROTEIN 6/7, PUR6/7"/>
    <property type="match status" value="1"/>
</dbReference>
<dbReference type="NCBIfam" id="NF004679">
    <property type="entry name" value="PRK06019.1-5"/>
    <property type="match status" value="1"/>
</dbReference>
<evidence type="ECO:0000256" key="7">
    <source>
        <dbReference type="RuleBase" id="RU361200"/>
    </source>
</evidence>
<comment type="pathway">
    <text evidence="6 7">Purine metabolism; IMP biosynthesis via de novo pathway; 5-amino-1-(5-phospho-D-ribosyl)imidazole-4-carboxylate from 5-amino-1-(5-phospho-D-ribosyl)imidazole (N5-CAIR route): step 1/2.</text>
</comment>
<evidence type="ECO:0000313" key="10">
    <source>
        <dbReference type="Proteomes" id="UP000002415"/>
    </source>
</evidence>
<dbReference type="AlphaFoldDB" id="A7HM07"/>
<dbReference type="OrthoDB" id="9804625at2"/>
<dbReference type="InterPro" id="IPR011761">
    <property type="entry name" value="ATP-grasp"/>
</dbReference>
<dbReference type="Gene3D" id="3.40.50.20">
    <property type="match status" value="1"/>
</dbReference>
<keyword evidence="3" id="KW-0210">Decarboxylase</keyword>
<dbReference type="EMBL" id="CP000771">
    <property type="protein sequence ID" value="ABS60940.1"/>
    <property type="molecule type" value="Genomic_DNA"/>
</dbReference>
<dbReference type="InterPro" id="IPR054350">
    <property type="entry name" value="PurT/PurK_preATP-grasp"/>
</dbReference>
<evidence type="ECO:0000256" key="4">
    <source>
        <dbReference type="ARBA" id="ARBA00022840"/>
    </source>
</evidence>
<dbReference type="RefSeq" id="WP_011994253.1">
    <property type="nucleotide sequence ID" value="NC_009718.1"/>
</dbReference>
<evidence type="ECO:0000313" key="9">
    <source>
        <dbReference type="EMBL" id="ABS60940.1"/>
    </source>
</evidence>
<accession>A7HM07</accession>
<dbReference type="GO" id="GO:0005524">
    <property type="term" value="F:ATP binding"/>
    <property type="evidence" value="ECO:0007669"/>
    <property type="project" value="UniProtKB-UniRule"/>
</dbReference>
<dbReference type="SUPFAM" id="SSF52440">
    <property type="entry name" value="PreATP-grasp domain"/>
    <property type="match status" value="1"/>
</dbReference>
<keyword evidence="6 7" id="KW-0436">Ligase</keyword>
<evidence type="ECO:0000256" key="6">
    <source>
        <dbReference type="HAMAP-Rule" id="MF_01928"/>
    </source>
</evidence>
<dbReference type="GO" id="GO:0046872">
    <property type="term" value="F:metal ion binding"/>
    <property type="evidence" value="ECO:0007669"/>
    <property type="project" value="InterPro"/>
</dbReference>
<feature type="binding site" evidence="6">
    <location>
        <position position="110"/>
    </location>
    <ligand>
        <name>ATP</name>
        <dbReference type="ChEBI" id="CHEBI:30616"/>
    </ligand>
</feature>
<keyword evidence="2 6" id="KW-0658">Purine biosynthesis</keyword>
<dbReference type="STRING" id="381764.Fnod_1092"/>
<dbReference type="HOGENOM" id="CLU_011534_0_2_0"/>
<feature type="binding site" evidence="6">
    <location>
        <begin position="188"/>
        <end position="191"/>
    </location>
    <ligand>
        <name>ATP</name>
        <dbReference type="ChEBI" id="CHEBI:30616"/>
    </ligand>
</feature>
<feature type="binding site" evidence="6">
    <location>
        <begin position="275"/>
        <end position="276"/>
    </location>
    <ligand>
        <name>ATP</name>
        <dbReference type="ChEBI" id="CHEBI:30616"/>
    </ligand>
</feature>
<dbReference type="NCBIfam" id="TIGR01161">
    <property type="entry name" value="purK"/>
    <property type="match status" value="1"/>
</dbReference>
<organism evidence="9 10">
    <name type="scientific">Fervidobacterium nodosum (strain ATCC 35602 / DSM 5306 / Rt17-B1)</name>
    <dbReference type="NCBI Taxonomy" id="381764"/>
    <lineage>
        <taxon>Bacteria</taxon>
        <taxon>Thermotogati</taxon>
        <taxon>Thermotogota</taxon>
        <taxon>Thermotogae</taxon>
        <taxon>Thermotogales</taxon>
        <taxon>Fervidobacteriaceae</taxon>
        <taxon>Fervidobacterium</taxon>
    </lineage>
</organism>
<dbReference type="SUPFAM" id="SSF56059">
    <property type="entry name" value="Glutathione synthetase ATP-binding domain-like"/>
    <property type="match status" value="1"/>
</dbReference>
<dbReference type="PROSITE" id="PS50975">
    <property type="entry name" value="ATP_GRASP"/>
    <property type="match status" value="1"/>
</dbReference>
<dbReference type="FunFam" id="3.30.470.20:FF:000037">
    <property type="entry name" value="Phosphoribosylaminoimidazole carboxylase, chloroplastic"/>
    <property type="match status" value="1"/>
</dbReference>
<dbReference type="KEGG" id="fno:Fnod_1092"/>
<keyword evidence="10" id="KW-1185">Reference proteome</keyword>
<dbReference type="Pfam" id="PF02222">
    <property type="entry name" value="ATP-grasp"/>
    <property type="match status" value="1"/>
</dbReference>
<dbReference type="InterPro" id="IPR003135">
    <property type="entry name" value="ATP-grasp_carboxylate-amine"/>
</dbReference>
<keyword evidence="5 9" id="KW-0456">Lyase</keyword>
<sequence length="392" mass="44614">MNSSKHLYPFKTLGFIGGGQLGKMMAIEAKRMGFRVIALDPNPNCPISNLCDELIVGSLYDEDSLMKLVEKSDVVTYEIEHTNTNFLKELYDKGYNIQPSPYILEIINDKLIQKKYLISNGFPTSKIYELDLSKYSQASERKHIIEDYNITYPFVQKARRGGYDGRGVFVLKTQQDLDKIIPSESYIEEYVDIKKEISVLLARDRNGNIKVYEPVEMIFAEFGNILDMLISPARIGEEIKERAKDIAIKLVEKLNGIGVFAIEMFVTSQDEVLINEIAPRVHNSGHHTIESCFTSQFEQHIRAICDFPLGSTHQHTPAVMINLLGEDGYNGRPVVENLEDVFSTEGAYFHFYGKTNTAPRRKMGHITILDEDIERAIQKAIYLKSKVKIIAK</sequence>
<dbReference type="GO" id="GO:0004638">
    <property type="term" value="F:phosphoribosylaminoimidazole carboxylase activity"/>
    <property type="evidence" value="ECO:0007669"/>
    <property type="project" value="InterPro"/>
</dbReference>
<dbReference type="InterPro" id="IPR013815">
    <property type="entry name" value="ATP_grasp_subdomain_1"/>
</dbReference>
<dbReference type="InterPro" id="IPR005875">
    <property type="entry name" value="PurK"/>
</dbReference>
<comment type="function">
    <text evidence="6">Catalyzes the ATP-dependent conversion of 5-aminoimidazole ribonucleotide (AIR) and HCO(3)(-) to N5-carboxyaminoimidazole ribonucleotide (N5-CAIR).</text>
</comment>
<dbReference type="Gene3D" id="3.30.1490.20">
    <property type="entry name" value="ATP-grasp fold, A domain"/>
    <property type="match status" value="1"/>
</dbReference>
<evidence type="ECO:0000256" key="1">
    <source>
        <dbReference type="ARBA" id="ARBA00022741"/>
    </source>
</evidence>
<feature type="binding site" evidence="6">
    <location>
        <position position="157"/>
    </location>
    <ligand>
        <name>ATP</name>
        <dbReference type="ChEBI" id="CHEBI:30616"/>
    </ligand>
</feature>
<dbReference type="GO" id="GO:0006189">
    <property type="term" value="P:'de novo' IMP biosynthetic process"/>
    <property type="evidence" value="ECO:0007669"/>
    <property type="project" value="UniProtKB-UniRule"/>
</dbReference>
<comment type="caution">
    <text evidence="6">Lacks conserved residue(s) required for the propagation of feature annotation.</text>
</comment>
<feature type="domain" description="ATP-grasp" evidence="8">
    <location>
        <begin position="114"/>
        <end position="305"/>
    </location>
</feature>
<evidence type="ECO:0000256" key="3">
    <source>
        <dbReference type="ARBA" id="ARBA00022793"/>
    </source>
</evidence>
<proteinExistence type="inferred from homology"/>